<evidence type="ECO:0000256" key="1">
    <source>
        <dbReference type="SAM" id="MobiDB-lite"/>
    </source>
</evidence>
<sequence length="41" mass="4552">MPRAPRIDPPDSSNPYAVGPPRQHRRPRDEVKGYPGEQVAG</sequence>
<dbReference type="PATRIC" id="fig|487521.10.peg.4729"/>
<dbReference type="KEGG" id="mia:OCU_47230"/>
<dbReference type="HOGENOM" id="CLU_3273024_0_0_11"/>
<evidence type="ECO:0000313" key="2">
    <source>
        <dbReference type="EMBL" id="AFC45942.1"/>
    </source>
</evidence>
<protein>
    <submittedName>
        <fullName evidence="2">Uncharacterized protein</fullName>
    </submittedName>
</protein>
<gene>
    <name evidence="2" type="ordered locus">OCU_47230</name>
</gene>
<dbReference type="RefSeq" id="WP_014381330.1">
    <property type="nucleotide sequence ID" value="NC_016946.1"/>
</dbReference>
<dbReference type="GeneID" id="77304348"/>
<feature type="region of interest" description="Disordered" evidence="1">
    <location>
        <begin position="1"/>
        <end position="41"/>
    </location>
</feature>
<dbReference type="EMBL" id="CP003322">
    <property type="protein sequence ID" value="AFC45942.1"/>
    <property type="molecule type" value="Genomic_DNA"/>
</dbReference>
<organism evidence="2 3">
    <name type="scientific">Mycobacterium intracellulare (strain ATCC 13950 / DSM 43223 / JCM 6384 / NCTC 13025 / 3600)</name>
    <dbReference type="NCBI Taxonomy" id="487521"/>
    <lineage>
        <taxon>Bacteria</taxon>
        <taxon>Bacillati</taxon>
        <taxon>Actinomycetota</taxon>
        <taxon>Actinomycetes</taxon>
        <taxon>Mycobacteriales</taxon>
        <taxon>Mycobacteriaceae</taxon>
        <taxon>Mycobacterium</taxon>
        <taxon>Mycobacterium avium complex (MAC)</taxon>
    </lineage>
</organism>
<accession>H8IW58</accession>
<proteinExistence type="predicted"/>
<evidence type="ECO:0000313" key="3">
    <source>
        <dbReference type="Proteomes" id="UP000008004"/>
    </source>
</evidence>
<reference evidence="2 3" key="1">
    <citation type="journal article" date="2012" name="J. Bacteriol.">
        <title>Complete genome sequence of Mycobacterium intracellulare strain ATCC 13950T.</title>
        <authorList>
            <person name="Kim B.J."/>
            <person name="Choi B.S."/>
            <person name="Lim J.S."/>
            <person name="Choi I.Y."/>
            <person name="Lee J.H."/>
            <person name="Chun J."/>
            <person name="Kook Y.H."/>
            <person name="Kim B.J."/>
        </authorList>
    </citation>
    <scope>NUCLEOTIDE SEQUENCE [LARGE SCALE GENOMIC DNA]</scope>
    <source>
        <strain evidence="3">ATCC 13950 / DSM 43223 / JCM 6384 / NCTC 13025 / 3600</strain>
    </source>
</reference>
<name>H8IW58_MYCIA</name>
<dbReference type="AlphaFoldDB" id="H8IW58"/>
<dbReference type="Proteomes" id="UP000008004">
    <property type="component" value="Chromosome"/>
</dbReference>